<sequence length="187" mass="21922">MVQQKEIYLLLTDTRSWFTRLIKLYTKKPYNHASIAFDQELEQVYSFGRKAPKNPFIGGFVKENMNEGLFKHANGVIYSVSVTEEQWQKIQQYIRKINAEKDAYRYNFIGLFGFVLKRPINRKNAFFCSQFVATVLQESNVTQFSKPIPLITPYDLQKADVFQLVYKGEIKEYCKQPQVRSTQTTSC</sequence>
<organism evidence="1 2">
    <name type="scientific">Virgibacillus pantothenticus</name>
    <dbReference type="NCBI Taxonomy" id="1473"/>
    <lineage>
        <taxon>Bacteria</taxon>
        <taxon>Bacillati</taxon>
        <taxon>Bacillota</taxon>
        <taxon>Bacilli</taxon>
        <taxon>Bacillales</taxon>
        <taxon>Bacillaceae</taxon>
        <taxon>Virgibacillus</taxon>
    </lineage>
</organism>
<comment type="caution">
    <text evidence="1">The sequence shown here is derived from an EMBL/GenBank/DDBJ whole genome shotgun (WGS) entry which is preliminary data.</text>
</comment>
<reference evidence="2" key="1">
    <citation type="submission" date="2015-07" db="EMBL/GenBank/DDBJ databases">
        <title>Fjat-10053 dsm26.</title>
        <authorList>
            <person name="Liu B."/>
            <person name="Wang J."/>
            <person name="Zhu Y."/>
            <person name="Liu G."/>
            <person name="Chen Q."/>
            <person name="Chen Z."/>
            <person name="Lan J."/>
            <person name="Che J."/>
            <person name="Ge C."/>
            <person name="Shi H."/>
            <person name="Pan Z."/>
            <person name="Liu X."/>
        </authorList>
    </citation>
    <scope>NUCLEOTIDE SEQUENCE [LARGE SCALE GENOMIC DNA]</scope>
    <source>
        <strain evidence="2">DSM 26</strain>
    </source>
</reference>
<dbReference type="Gene3D" id="3.90.1720.10">
    <property type="entry name" value="endopeptidase domain like (from Nostoc punctiforme)"/>
    <property type="match status" value="1"/>
</dbReference>
<proteinExistence type="predicted"/>
<dbReference type="InterPro" id="IPR038765">
    <property type="entry name" value="Papain-like_cys_pep_sf"/>
</dbReference>
<protein>
    <submittedName>
        <fullName evidence="1">Uncharacterized protein</fullName>
    </submittedName>
</protein>
<evidence type="ECO:0000313" key="1">
    <source>
        <dbReference type="EMBL" id="KNE18986.1"/>
    </source>
</evidence>
<dbReference type="SUPFAM" id="SSF54001">
    <property type="entry name" value="Cysteine proteinases"/>
    <property type="match status" value="1"/>
</dbReference>
<keyword evidence="2" id="KW-1185">Reference proteome</keyword>
<dbReference type="Proteomes" id="UP000036780">
    <property type="component" value="Unassembled WGS sequence"/>
</dbReference>
<gene>
    <name evidence="1" type="ORF">AFK71_10455</name>
</gene>
<evidence type="ECO:0000313" key="2">
    <source>
        <dbReference type="Proteomes" id="UP000036780"/>
    </source>
</evidence>
<dbReference type="EMBL" id="LGTO01000007">
    <property type="protein sequence ID" value="KNE18986.1"/>
    <property type="molecule type" value="Genomic_DNA"/>
</dbReference>
<accession>A0A0L0QK92</accession>
<dbReference type="PATRIC" id="fig|1473.5.peg.600"/>
<dbReference type="AlphaFoldDB" id="A0A0L0QK92"/>
<name>A0A0L0QK92_VIRPA</name>